<proteinExistence type="predicted"/>
<name>A0ABT4IIB3_9EURY</name>
<accession>A0ABT4IIB3</accession>
<dbReference type="RefSeq" id="WP_268925094.1">
    <property type="nucleotide sequence ID" value="NZ_JAPTGB010000012.1"/>
</dbReference>
<keyword evidence="2" id="KW-1185">Reference proteome</keyword>
<reference evidence="1" key="1">
    <citation type="submission" date="2022-12" db="EMBL/GenBank/DDBJ databases">
        <title>Isolation and characterisation of novel Methanocorpusculum spp. from native Australian herbivores indicates the genus is ancestrally host-associated.</title>
        <authorList>
            <person name="Volmer J.G."/>
            <person name="Soo R.M."/>
            <person name="Evans P.N."/>
            <person name="Hoedt E.C."/>
            <person name="Astorga Alsina A.L."/>
            <person name="Woodcroft B.J."/>
            <person name="Tyson G.W."/>
            <person name="Hugenholtz P."/>
            <person name="Morrison M."/>
        </authorList>
    </citation>
    <scope>NUCLEOTIDE SEQUENCE</scope>
    <source>
        <strain evidence="1">MG</strain>
    </source>
</reference>
<dbReference type="SUPFAM" id="SSF52954">
    <property type="entry name" value="Class II aaRS ABD-related"/>
    <property type="match status" value="1"/>
</dbReference>
<evidence type="ECO:0000313" key="2">
    <source>
        <dbReference type="Proteomes" id="UP001141422"/>
    </source>
</evidence>
<organism evidence="1 2">
    <name type="scientific">Methanocorpusculum petauri</name>
    <dbReference type="NCBI Taxonomy" id="3002863"/>
    <lineage>
        <taxon>Archaea</taxon>
        <taxon>Methanobacteriati</taxon>
        <taxon>Methanobacteriota</taxon>
        <taxon>Stenosarchaea group</taxon>
        <taxon>Methanomicrobia</taxon>
        <taxon>Methanomicrobiales</taxon>
        <taxon>Methanocorpusculaceae</taxon>
        <taxon>Methanocorpusculum</taxon>
    </lineage>
</organism>
<comment type="caution">
    <text evidence="1">The sequence shown here is derived from an EMBL/GenBank/DDBJ whole genome shotgun (WGS) entry which is preliminary data.</text>
</comment>
<gene>
    <name evidence="1" type="ORF">O0S10_06585</name>
</gene>
<evidence type="ECO:0000313" key="1">
    <source>
        <dbReference type="EMBL" id="MCZ0860895.1"/>
    </source>
</evidence>
<dbReference type="Proteomes" id="UP001141422">
    <property type="component" value="Unassembled WGS sequence"/>
</dbReference>
<evidence type="ECO:0008006" key="3">
    <source>
        <dbReference type="Google" id="ProtNLM"/>
    </source>
</evidence>
<sequence>MTFVTSSRKPSPEVRRLAKEIAFALDLPYIQRGKAGLRTMDAEDPVIIFLSGAKRNGQIFDLTVSGKIVFSMLITNVLTSERTGAFHHGFVIRERELYDALSPHLPVMFDAEAPGPIVFSGTQKMQYILQVMV</sequence>
<dbReference type="EMBL" id="JAPTGB010000012">
    <property type="protein sequence ID" value="MCZ0860895.1"/>
    <property type="molecule type" value="Genomic_DNA"/>
</dbReference>
<protein>
    <recommendedName>
        <fullName evidence="3">Brix domain-containing ribosomal biogenesis protein</fullName>
    </recommendedName>
</protein>
<dbReference type="Gene3D" id="3.40.50.10480">
    <property type="entry name" value="Probable brix-domain ribosomal biogenesis protein"/>
    <property type="match status" value="1"/>
</dbReference>